<dbReference type="PANTHER" id="PTHR33746">
    <property type="entry name" value="RUBRERYTHRIN"/>
    <property type="match status" value="1"/>
</dbReference>
<dbReference type="InterPro" id="IPR009078">
    <property type="entry name" value="Ferritin-like_SF"/>
</dbReference>
<dbReference type="Gene3D" id="1.20.1260.10">
    <property type="match status" value="1"/>
</dbReference>
<gene>
    <name evidence="5" type="ORF">JETT_2884</name>
</gene>
<evidence type="ECO:0000313" key="5">
    <source>
        <dbReference type="EMBL" id="TLD40841.1"/>
    </source>
</evidence>
<reference evidence="5 6" key="1">
    <citation type="submission" date="2019-04" db="EMBL/GenBank/DDBJ databases">
        <title>Genome of a novel bacterium Candidatus Jettenia ecosi reconstructed from metagenome of an anammox bioreactor.</title>
        <authorList>
            <person name="Mardanov A.V."/>
            <person name="Beletsky A.V."/>
            <person name="Ravin N.V."/>
            <person name="Botchkova E.A."/>
            <person name="Litti Y.V."/>
            <person name="Nozhevnikova A.N."/>
        </authorList>
    </citation>
    <scope>NUCLEOTIDE SEQUENCE [LARGE SCALE GENOMIC DNA]</scope>
    <source>
        <strain evidence="5">J2</strain>
    </source>
</reference>
<keyword evidence="1" id="KW-0813">Transport</keyword>
<sequence>MSTIDNLKNAFAGESQANRKYLAFAKKADAEGFKQAAKLFRAAAEAETVHAHNHLRVLGGIRSTKENIQEAIGGETHEFTTMYPQMIEEAKKEANKQALQSFEFANKVEKIHADLYQKALNNLGKNETVDYYVCQVCGNTVEKDAPDKCPICGAPKDKFTKIS</sequence>
<name>A0A533QDR4_9BACT</name>
<dbReference type="InterPro" id="IPR024934">
    <property type="entry name" value="Rubredoxin-like_dom"/>
</dbReference>
<dbReference type="PROSITE" id="PS50903">
    <property type="entry name" value="RUBREDOXIN_LIKE"/>
    <property type="match status" value="1"/>
</dbReference>
<dbReference type="InterPro" id="IPR012347">
    <property type="entry name" value="Ferritin-like"/>
</dbReference>
<dbReference type="SUPFAM" id="SSF47240">
    <property type="entry name" value="Ferritin-like"/>
    <property type="match status" value="1"/>
</dbReference>
<feature type="domain" description="Ferritin-like diiron" evidence="4">
    <location>
        <begin position="1"/>
        <end position="127"/>
    </location>
</feature>
<keyword evidence="2" id="KW-0249">Electron transport</keyword>
<proteinExistence type="predicted"/>
<dbReference type="SUPFAM" id="SSF57802">
    <property type="entry name" value="Rubredoxin-like"/>
    <property type="match status" value="1"/>
</dbReference>
<evidence type="ECO:0000256" key="1">
    <source>
        <dbReference type="ARBA" id="ARBA00022448"/>
    </source>
</evidence>
<feature type="domain" description="Rubredoxin-like" evidence="3">
    <location>
        <begin position="129"/>
        <end position="162"/>
    </location>
</feature>
<dbReference type="Pfam" id="PF02915">
    <property type="entry name" value="Rubrerythrin"/>
    <property type="match status" value="1"/>
</dbReference>
<dbReference type="CDD" id="cd00729">
    <property type="entry name" value="rubredoxin_SM"/>
    <property type="match status" value="1"/>
</dbReference>
<dbReference type="InterPro" id="IPR009040">
    <property type="entry name" value="Ferritin-like_diiron"/>
</dbReference>
<dbReference type="AlphaFoldDB" id="A0A533QDR4"/>
<dbReference type="GO" id="GO:0016491">
    <property type="term" value="F:oxidoreductase activity"/>
    <property type="evidence" value="ECO:0007669"/>
    <property type="project" value="InterPro"/>
</dbReference>
<evidence type="ECO:0000259" key="3">
    <source>
        <dbReference type="PROSITE" id="PS50903"/>
    </source>
</evidence>
<dbReference type="InterPro" id="IPR048574">
    <property type="entry name" value="RUBY_RBDX"/>
</dbReference>
<dbReference type="InterPro" id="IPR052753">
    <property type="entry name" value="Rbr2/Nigerythrin"/>
</dbReference>
<evidence type="ECO:0000256" key="2">
    <source>
        <dbReference type="ARBA" id="ARBA00022982"/>
    </source>
</evidence>
<dbReference type="Gene3D" id="2.20.28.10">
    <property type="match status" value="1"/>
</dbReference>
<dbReference type="GO" id="GO:0005506">
    <property type="term" value="F:iron ion binding"/>
    <property type="evidence" value="ECO:0007669"/>
    <property type="project" value="InterPro"/>
</dbReference>
<dbReference type="InterPro" id="IPR003251">
    <property type="entry name" value="Rr_diiron-bd_dom"/>
</dbReference>
<dbReference type="PANTHER" id="PTHR33746:SF4">
    <property type="entry name" value="RUBRERYTHRIN"/>
    <property type="match status" value="1"/>
</dbReference>
<dbReference type="PROSITE" id="PS50905">
    <property type="entry name" value="FERRITIN_LIKE"/>
    <property type="match status" value="1"/>
</dbReference>
<protein>
    <submittedName>
        <fullName evidence="5">Rubrerythrin</fullName>
    </submittedName>
</protein>
<organism evidence="5 6">
    <name type="scientific">Candidatus Jettenia ecosi</name>
    <dbReference type="NCBI Taxonomy" id="2494326"/>
    <lineage>
        <taxon>Bacteria</taxon>
        <taxon>Pseudomonadati</taxon>
        <taxon>Planctomycetota</taxon>
        <taxon>Candidatus Brocadiia</taxon>
        <taxon>Candidatus Brocadiales</taxon>
        <taxon>Candidatus Brocadiaceae</taxon>
        <taxon>Candidatus Jettenia</taxon>
    </lineage>
</organism>
<dbReference type="Proteomes" id="UP000319783">
    <property type="component" value="Unassembled WGS sequence"/>
</dbReference>
<evidence type="ECO:0000259" key="4">
    <source>
        <dbReference type="PROSITE" id="PS50905"/>
    </source>
</evidence>
<dbReference type="Pfam" id="PF21349">
    <property type="entry name" value="RUBY_RBDX"/>
    <property type="match status" value="1"/>
</dbReference>
<comment type="caution">
    <text evidence="5">The sequence shown here is derived from an EMBL/GenBank/DDBJ whole genome shotgun (WGS) entry which is preliminary data.</text>
</comment>
<dbReference type="EMBL" id="SULG01000076">
    <property type="protein sequence ID" value="TLD40841.1"/>
    <property type="molecule type" value="Genomic_DNA"/>
</dbReference>
<dbReference type="CDD" id="cd01041">
    <property type="entry name" value="Rubrerythrin"/>
    <property type="match status" value="1"/>
</dbReference>
<evidence type="ECO:0000313" key="6">
    <source>
        <dbReference type="Proteomes" id="UP000319783"/>
    </source>
</evidence>
<accession>A0A533QDR4</accession>